<feature type="domain" description="ABC transporter" evidence="4">
    <location>
        <begin position="11"/>
        <end position="207"/>
    </location>
</feature>
<dbReference type="InterPro" id="IPR050166">
    <property type="entry name" value="ABC_transporter_ATP-bind"/>
</dbReference>
<dbReference type="Proteomes" id="UP001589890">
    <property type="component" value="Unassembled WGS sequence"/>
</dbReference>
<dbReference type="Gene3D" id="3.40.50.300">
    <property type="entry name" value="P-loop containing nucleotide triphosphate hydrolases"/>
    <property type="match status" value="1"/>
</dbReference>
<dbReference type="InterPro" id="IPR003439">
    <property type="entry name" value="ABC_transporter-like_ATP-bd"/>
</dbReference>
<dbReference type="RefSeq" id="WP_380055083.1">
    <property type="nucleotide sequence ID" value="NZ_JBHLTC010000039.1"/>
</dbReference>
<evidence type="ECO:0000256" key="2">
    <source>
        <dbReference type="ARBA" id="ARBA00022741"/>
    </source>
</evidence>
<proteinExistence type="predicted"/>
<evidence type="ECO:0000256" key="1">
    <source>
        <dbReference type="ARBA" id="ARBA00022448"/>
    </source>
</evidence>
<reference evidence="5 6" key="1">
    <citation type="submission" date="2024-09" db="EMBL/GenBank/DDBJ databases">
        <authorList>
            <person name="Sun Q."/>
            <person name="Mori K."/>
        </authorList>
    </citation>
    <scope>NUCLEOTIDE SEQUENCE [LARGE SCALE GENOMIC DNA]</scope>
    <source>
        <strain evidence="5 6">CGMCC 1.15906</strain>
    </source>
</reference>
<dbReference type="PANTHER" id="PTHR42788">
    <property type="entry name" value="TAURINE IMPORT ATP-BINDING PROTEIN-RELATED"/>
    <property type="match status" value="1"/>
</dbReference>
<gene>
    <name evidence="5" type="ORF">ACFFGN_31170</name>
</gene>
<dbReference type="Pfam" id="PF00005">
    <property type="entry name" value="ABC_tran"/>
    <property type="match status" value="1"/>
</dbReference>
<dbReference type="PROSITE" id="PS00211">
    <property type="entry name" value="ABC_TRANSPORTER_1"/>
    <property type="match status" value="1"/>
</dbReference>
<dbReference type="PROSITE" id="PS50893">
    <property type="entry name" value="ABC_TRANSPORTER_2"/>
    <property type="match status" value="1"/>
</dbReference>
<organism evidence="5 6">
    <name type="scientific">Kribbella deserti</name>
    <dbReference type="NCBI Taxonomy" id="1926257"/>
    <lineage>
        <taxon>Bacteria</taxon>
        <taxon>Bacillati</taxon>
        <taxon>Actinomycetota</taxon>
        <taxon>Actinomycetes</taxon>
        <taxon>Propionibacteriales</taxon>
        <taxon>Kribbellaceae</taxon>
        <taxon>Kribbella</taxon>
    </lineage>
</organism>
<accession>A0ABV6QVB8</accession>
<keyword evidence="2" id="KW-0547">Nucleotide-binding</keyword>
<dbReference type="PANTHER" id="PTHR42788:SF19">
    <property type="entry name" value="ALIPHATIC SULFONATES IMPORT ATP-BINDING PROTEIN SSUB 2"/>
    <property type="match status" value="1"/>
</dbReference>
<dbReference type="SUPFAM" id="SSF52540">
    <property type="entry name" value="P-loop containing nucleoside triphosphate hydrolases"/>
    <property type="match status" value="1"/>
</dbReference>
<keyword evidence="3 5" id="KW-0067">ATP-binding</keyword>
<name>A0ABV6QVB8_9ACTN</name>
<evidence type="ECO:0000313" key="6">
    <source>
        <dbReference type="Proteomes" id="UP001589890"/>
    </source>
</evidence>
<dbReference type="InterPro" id="IPR003593">
    <property type="entry name" value="AAA+_ATPase"/>
</dbReference>
<dbReference type="EMBL" id="JBHLTC010000039">
    <property type="protein sequence ID" value="MFC0628572.1"/>
    <property type="molecule type" value="Genomic_DNA"/>
</dbReference>
<protein>
    <submittedName>
        <fullName evidence="5">ATP-binding cassette domain-containing protein</fullName>
    </submittedName>
</protein>
<evidence type="ECO:0000259" key="4">
    <source>
        <dbReference type="PROSITE" id="PS50893"/>
    </source>
</evidence>
<dbReference type="InterPro" id="IPR017871">
    <property type="entry name" value="ABC_transporter-like_CS"/>
</dbReference>
<dbReference type="InterPro" id="IPR027417">
    <property type="entry name" value="P-loop_NTPase"/>
</dbReference>
<dbReference type="SMART" id="SM00382">
    <property type="entry name" value="AAA"/>
    <property type="match status" value="1"/>
</dbReference>
<keyword evidence="6" id="KW-1185">Reference proteome</keyword>
<evidence type="ECO:0000313" key="5">
    <source>
        <dbReference type="EMBL" id="MFC0628572.1"/>
    </source>
</evidence>
<comment type="caution">
    <text evidence="5">The sequence shown here is derived from an EMBL/GenBank/DDBJ whole genome shotgun (WGS) entry which is preliminary data.</text>
</comment>
<keyword evidence="1" id="KW-0813">Transport</keyword>
<dbReference type="GO" id="GO:0005524">
    <property type="term" value="F:ATP binding"/>
    <property type="evidence" value="ECO:0007669"/>
    <property type="project" value="UniProtKB-KW"/>
</dbReference>
<evidence type="ECO:0000256" key="3">
    <source>
        <dbReference type="ARBA" id="ARBA00022840"/>
    </source>
</evidence>
<sequence length="207" mass="22222">MTTTAPAKVTAALHGVTKTFDGRKVLDDVSFAFQPATRYVVTGRSGCGKSTLLNLLAGYLEPDLGRVSPAVATGYLFQDELLFSSLTVRQNLGLRLTALGLSDHQRRTTEALARAEVGGLIDNPVSQLSGGERQRVQLATLLVASPQLVLMDEPTSKLDAETRLDVGGAVLELFADQTVVVVSHEERSPLSDGAIRLRLQDGRLDHD</sequence>